<evidence type="ECO:0000313" key="2">
    <source>
        <dbReference type="Proteomes" id="UP000290287"/>
    </source>
</evidence>
<organism evidence="1 2">
    <name type="scientific">Veronia nyctiphanis</name>
    <dbReference type="NCBI Taxonomy" id="1278244"/>
    <lineage>
        <taxon>Bacteria</taxon>
        <taxon>Pseudomonadati</taxon>
        <taxon>Pseudomonadota</taxon>
        <taxon>Gammaproteobacteria</taxon>
        <taxon>Vibrionales</taxon>
        <taxon>Vibrionaceae</taxon>
        <taxon>Veronia</taxon>
    </lineage>
</organism>
<dbReference type="AlphaFoldDB" id="A0A4Q0YQB5"/>
<dbReference type="Proteomes" id="UP000290287">
    <property type="component" value="Unassembled WGS sequence"/>
</dbReference>
<dbReference type="OrthoDB" id="1550641at2"/>
<keyword evidence="2" id="KW-1185">Reference proteome</keyword>
<gene>
    <name evidence="1" type="ORF">CS022_21150</name>
</gene>
<proteinExistence type="predicted"/>
<dbReference type="RefSeq" id="WP_129123905.1">
    <property type="nucleotide sequence ID" value="NZ_PEIB01000038.1"/>
</dbReference>
<reference evidence="1 2" key="1">
    <citation type="submission" date="2017-10" db="EMBL/GenBank/DDBJ databases">
        <title>Nyctiphanis sp. nov., isolated from the stomach of the euphausiid Nyctiphanes simplex (Hansen, 1911) in the Gulf of California.</title>
        <authorList>
            <person name="Gomez-Gil B."/>
            <person name="Aguilar-Mendez M."/>
            <person name="Lopez-Cortes A."/>
            <person name="Gomez-Gutierrez J."/>
            <person name="Roque A."/>
            <person name="Lang E."/>
            <person name="Gonzalez-Castillo A."/>
        </authorList>
    </citation>
    <scope>NUCLEOTIDE SEQUENCE [LARGE SCALE GENOMIC DNA]</scope>
    <source>
        <strain evidence="1 2">CAIM 600</strain>
    </source>
</reference>
<accession>A0A4Q0YQB5</accession>
<dbReference type="EMBL" id="PEIB01000038">
    <property type="protein sequence ID" value="RXJ71339.1"/>
    <property type="molecule type" value="Genomic_DNA"/>
</dbReference>
<name>A0A4Q0YQB5_9GAMM</name>
<comment type="caution">
    <text evidence="1">The sequence shown here is derived from an EMBL/GenBank/DDBJ whole genome shotgun (WGS) entry which is preliminary data.</text>
</comment>
<sequence length="191" mass="22157">MVDALVELRDHIEESGESFNTENTLVQAFVLGDLSELETFTTGLNQQLQLTLQESKFGWRYAYHYKLMPLMKRQMRWILKRLIRAPNDNHTAGDEQYIYLSKMRVYDASMMGSPYLAGAPSLTAIWGFMHAYQHRFLELLGPDQSCLFESFAIFFRSESRHYTAKLLSFLSPSKKETFLPSNEQPFALSMC</sequence>
<evidence type="ECO:0000313" key="1">
    <source>
        <dbReference type="EMBL" id="RXJ71339.1"/>
    </source>
</evidence>
<protein>
    <submittedName>
        <fullName evidence="1">Uncharacterized protein</fullName>
    </submittedName>
</protein>